<dbReference type="GO" id="GO:1990904">
    <property type="term" value="C:ribonucleoprotein complex"/>
    <property type="evidence" value="ECO:0007669"/>
    <property type="project" value="UniProtKB-KW"/>
</dbReference>
<evidence type="ECO:0000256" key="6">
    <source>
        <dbReference type="SAM" id="MobiDB-lite"/>
    </source>
</evidence>
<protein>
    <recommendedName>
        <fullName evidence="4 5">Large ribosomal subunit protein uL4</fullName>
    </recommendedName>
</protein>
<feature type="region of interest" description="Disordered" evidence="6">
    <location>
        <begin position="49"/>
        <end position="73"/>
    </location>
</feature>
<dbReference type="PANTHER" id="PTHR10746:SF6">
    <property type="entry name" value="LARGE RIBOSOMAL SUBUNIT PROTEIN UL4M"/>
    <property type="match status" value="1"/>
</dbReference>
<evidence type="ECO:0000256" key="3">
    <source>
        <dbReference type="ARBA" id="ARBA00023274"/>
    </source>
</evidence>
<evidence type="ECO:0000256" key="5">
    <source>
        <dbReference type="HAMAP-Rule" id="MF_01328"/>
    </source>
</evidence>
<organism evidence="7 8">
    <name type="scientific">Solimonas terrae</name>
    <dbReference type="NCBI Taxonomy" id="1396819"/>
    <lineage>
        <taxon>Bacteria</taxon>
        <taxon>Pseudomonadati</taxon>
        <taxon>Pseudomonadota</taxon>
        <taxon>Gammaproteobacteria</taxon>
        <taxon>Nevskiales</taxon>
        <taxon>Nevskiaceae</taxon>
        <taxon>Solimonas</taxon>
    </lineage>
</organism>
<comment type="subunit">
    <text evidence="5">Part of the 50S ribosomal subunit.</text>
</comment>
<comment type="function">
    <text evidence="5">Forms part of the polypeptide exit tunnel.</text>
</comment>
<dbReference type="NCBIfam" id="TIGR03953">
    <property type="entry name" value="rplD_bact"/>
    <property type="match status" value="1"/>
</dbReference>
<keyword evidence="3 5" id="KW-0687">Ribonucleoprotein</keyword>
<keyword evidence="5" id="KW-0694">RNA-binding</keyword>
<dbReference type="RefSeq" id="WP_166258832.1">
    <property type="nucleotide sequence ID" value="NZ_JAAMOW010000007.1"/>
</dbReference>
<name>A0A6M2BTY7_9GAMM</name>
<comment type="caution">
    <text evidence="7">The sequence shown here is derived from an EMBL/GenBank/DDBJ whole genome shotgun (WGS) entry which is preliminary data.</text>
</comment>
<dbReference type="SUPFAM" id="SSF52166">
    <property type="entry name" value="Ribosomal protein L4"/>
    <property type="match status" value="1"/>
</dbReference>
<evidence type="ECO:0000313" key="8">
    <source>
        <dbReference type="Proteomes" id="UP000472676"/>
    </source>
</evidence>
<dbReference type="GO" id="GO:0019843">
    <property type="term" value="F:rRNA binding"/>
    <property type="evidence" value="ECO:0007669"/>
    <property type="project" value="UniProtKB-UniRule"/>
</dbReference>
<accession>A0A6M2BTY7</accession>
<dbReference type="Proteomes" id="UP000472676">
    <property type="component" value="Unassembled WGS sequence"/>
</dbReference>
<reference evidence="7 8" key="1">
    <citation type="journal article" date="2014" name="Int. J. Syst. Evol. Microbiol.">
        <title>Solimonas terrae sp. nov., isolated from soil.</title>
        <authorList>
            <person name="Kim S.J."/>
            <person name="Moon J.Y."/>
            <person name="Weon H.Y."/>
            <person name="Ahn J.H."/>
            <person name="Chen W.M."/>
            <person name="Kwon S.W."/>
        </authorList>
    </citation>
    <scope>NUCLEOTIDE SEQUENCE [LARGE SCALE GENOMIC DNA]</scope>
    <source>
        <strain evidence="7 8">KIS83-12</strain>
    </source>
</reference>
<proteinExistence type="inferred from homology"/>
<dbReference type="AlphaFoldDB" id="A0A6M2BTY7"/>
<evidence type="ECO:0000256" key="4">
    <source>
        <dbReference type="ARBA" id="ARBA00035244"/>
    </source>
</evidence>
<dbReference type="EMBL" id="JAAMOW010000007">
    <property type="protein sequence ID" value="NGY06076.1"/>
    <property type="molecule type" value="Genomic_DNA"/>
</dbReference>
<dbReference type="HAMAP" id="MF_01328_B">
    <property type="entry name" value="Ribosomal_uL4_B"/>
    <property type="match status" value="1"/>
</dbReference>
<comment type="similarity">
    <text evidence="1 5">Belongs to the universal ribosomal protein uL4 family.</text>
</comment>
<dbReference type="GO" id="GO:0005840">
    <property type="term" value="C:ribosome"/>
    <property type="evidence" value="ECO:0007669"/>
    <property type="project" value="UniProtKB-KW"/>
</dbReference>
<dbReference type="GO" id="GO:0003735">
    <property type="term" value="F:structural constituent of ribosome"/>
    <property type="evidence" value="ECO:0007669"/>
    <property type="project" value="InterPro"/>
</dbReference>
<keyword evidence="8" id="KW-1185">Reference proteome</keyword>
<sequence>MDIQVHNSTNKLNVSDVVFGAEYNEPLIHQVVSAYMAAGRSGTKAQLAKGEVRGGGKKPWKQKGTGRARAGSIRSPLWRGGGTTFAASPRDYSQKVNRKMYRGAIRSIVAELARQNHLVIVESITTAAAKTKDLVARLKQLGSDDILIVTGELDQNLFLSARNIPHVAVCDVEALNPVSLLRHEKVLMTADAVKKLEAWLQ</sequence>
<keyword evidence="2 5" id="KW-0689">Ribosomal protein</keyword>
<feature type="compositionally biased region" description="Basic residues" evidence="6">
    <location>
        <begin position="55"/>
        <end position="66"/>
    </location>
</feature>
<dbReference type="InterPro" id="IPR002136">
    <property type="entry name" value="Ribosomal_uL4"/>
</dbReference>
<dbReference type="InterPro" id="IPR023574">
    <property type="entry name" value="Ribosomal_uL4_dom_sf"/>
</dbReference>
<dbReference type="GO" id="GO:0006412">
    <property type="term" value="P:translation"/>
    <property type="evidence" value="ECO:0007669"/>
    <property type="project" value="UniProtKB-UniRule"/>
</dbReference>
<evidence type="ECO:0000313" key="7">
    <source>
        <dbReference type="EMBL" id="NGY06076.1"/>
    </source>
</evidence>
<evidence type="ECO:0000256" key="2">
    <source>
        <dbReference type="ARBA" id="ARBA00022980"/>
    </source>
</evidence>
<dbReference type="Pfam" id="PF00573">
    <property type="entry name" value="Ribosomal_L4"/>
    <property type="match status" value="1"/>
</dbReference>
<dbReference type="PANTHER" id="PTHR10746">
    <property type="entry name" value="50S RIBOSOMAL PROTEIN L4"/>
    <property type="match status" value="1"/>
</dbReference>
<gene>
    <name evidence="5 7" type="primary">rplD</name>
    <name evidence="7" type="ORF">G7Y85_14975</name>
</gene>
<comment type="function">
    <text evidence="5">One of the primary rRNA binding proteins, this protein initially binds near the 5'-end of the 23S rRNA. It is important during the early stages of 50S assembly. It makes multiple contacts with different domains of the 23S rRNA in the assembled 50S subunit and ribosome.</text>
</comment>
<dbReference type="Gene3D" id="3.40.1370.10">
    <property type="match status" value="1"/>
</dbReference>
<keyword evidence="5" id="KW-0699">rRNA-binding</keyword>
<evidence type="ECO:0000256" key="1">
    <source>
        <dbReference type="ARBA" id="ARBA00010528"/>
    </source>
</evidence>
<dbReference type="InterPro" id="IPR013005">
    <property type="entry name" value="Ribosomal_uL4-like"/>
</dbReference>